<dbReference type="GO" id="GO:0045277">
    <property type="term" value="C:respiratory chain complex IV"/>
    <property type="evidence" value="ECO:0007669"/>
    <property type="project" value="UniProtKB-UniRule"/>
</dbReference>
<dbReference type="GO" id="GO:0006123">
    <property type="term" value="P:mitochondrial electron transport, cytochrome c to oxygen"/>
    <property type="evidence" value="ECO:0007669"/>
    <property type="project" value="UniProtKB-UniRule"/>
</dbReference>
<accession>A0A9P5P3R4</accession>
<keyword evidence="7" id="KW-0809">Transit peptide</keyword>
<evidence type="ECO:0000256" key="1">
    <source>
        <dbReference type="ARBA" id="ARBA00004434"/>
    </source>
</evidence>
<keyword evidence="7" id="KW-0812">Transmembrane</keyword>
<feature type="transmembrane region" description="Helical" evidence="7">
    <location>
        <begin position="55"/>
        <end position="74"/>
    </location>
</feature>
<dbReference type="Proteomes" id="UP000724874">
    <property type="component" value="Unassembled WGS sequence"/>
</dbReference>
<evidence type="ECO:0000256" key="3">
    <source>
        <dbReference type="ARBA" id="ARBA00010514"/>
    </source>
</evidence>
<dbReference type="GO" id="GO:0005743">
    <property type="term" value="C:mitochondrial inner membrane"/>
    <property type="evidence" value="ECO:0007669"/>
    <property type="project" value="UniProtKB-SubCell"/>
</dbReference>
<evidence type="ECO:0000256" key="5">
    <source>
        <dbReference type="ARBA" id="ARBA00023128"/>
    </source>
</evidence>
<comment type="subcellular location">
    <subcellularLocation>
        <location evidence="1 7">Mitochondrion inner membrane</location>
        <topology evidence="1 7">Single-pass membrane protein</topology>
    </subcellularLocation>
</comment>
<evidence type="ECO:0000313" key="8">
    <source>
        <dbReference type="EMBL" id="KAF8913819.1"/>
    </source>
</evidence>
<comment type="caution">
    <text evidence="8">The sequence shown here is derived from an EMBL/GenBank/DDBJ whole genome shotgun (WGS) entry which is preliminary data.</text>
</comment>
<reference evidence="8" key="1">
    <citation type="submission" date="2020-11" db="EMBL/GenBank/DDBJ databases">
        <authorList>
            <consortium name="DOE Joint Genome Institute"/>
            <person name="Ahrendt S."/>
            <person name="Riley R."/>
            <person name="Andreopoulos W."/>
            <person name="LaButti K."/>
            <person name="Pangilinan J."/>
            <person name="Ruiz-duenas F.J."/>
            <person name="Barrasa J.M."/>
            <person name="Sanchez-Garcia M."/>
            <person name="Camarero S."/>
            <person name="Miyauchi S."/>
            <person name="Serrano A."/>
            <person name="Linde D."/>
            <person name="Babiker R."/>
            <person name="Drula E."/>
            <person name="Ayuso-Fernandez I."/>
            <person name="Pacheco R."/>
            <person name="Padilla G."/>
            <person name="Ferreira P."/>
            <person name="Barriuso J."/>
            <person name="Kellner H."/>
            <person name="Castanera R."/>
            <person name="Alfaro M."/>
            <person name="Ramirez L."/>
            <person name="Pisabarro A.G."/>
            <person name="Kuo A."/>
            <person name="Tritt A."/>
            <person name="Lipzen A."/>
            <person name="He G."/>
            <person name="Yan M."/>
            <person name="Ng V."/>
            <person name="Cullen D."/>
            <person name="Martin F."/>
            <person name="Rosso M.-N."/>
            <person name="Henrissat B."/>
            <person name="Hibbett D."/>
            <person name="Martinez A.T."/>
            <person name="Grigoriev I.V."/>
        </authorList>
    </citation>
    <scope>NUCLEOTIDE SEQUENCE</scope>
    <source>
        <strain evidence="8">AH 44721</strain>
    </source>
</reference>
<organism evidence="8 9">
    <name type="scientific">Gymnopilus junonius</name>
    <name type="common">Spectacular rustgill mushroom</name>
    <name type="synonym">Gymnopilus spectabilis subsp. junonius</name>
    <dbReference type="NCBI Taxonomy" id="109634"/>
    <lineage>
        <taxon>Eukaryota</taxon>
        <taxon>Fungi</taxon>
        <taxon>Dikarya</taxon>
        <taxon>Basidiomycota</taxon>
        <taxon>Agaricomycotina</taxon>
        <taxon>Agaricomycetes</taxon>
        <taxon>Agaricomycetidae</taxon>
        <taxon>Agaricales</taxon>
        <taxon>Agaricineae</taxon>
        <taxon>Hymenogastraceae</taxon>
        <taxon>Gymnopilus</taxon>
    </lineage>
</organism>
<comment type="similarity">
    <text evidence="3 7">Belongs to the cytochrome c oxidase VIIc family.</text>
</comment>
<dbReference type="Pfam" id="PF02935">
    <property type="entry name" value="COX7C"/>
    <property type="match status" value="1"/>
</dbReference>
<dbReference type="InterPro" id="IPR004202">
    <property type="entry name" value="COX7C/Cox8"/>
</dbReference>
<evidence type="ECO:0000313" key="9">
    <source>
        <dbReference type="Proteomes" id="UP000724874"/>
    </source>
</evidence>
<comment type="pathway">
    <text evidence="2 7">Energy metabolism; oxidative phosphorylation.</text>
</comment>
<keyword evidence="5 7" id="KW-0496">Mitochondrion</keyword>
<evidence type="ECO:0000256" key="7">
    <source>
        <dbReference type="RuleBase" id="RU368123"/>
    </source>
</evidence>
<sequence>MSFSVLARSSVLRQNAVIGSRAFHASKAARSDHGHYHHLPFQWPGEKKLSFGVKLGIYLITGFSIPFIASAYQLKKAGGAEA</sequence>
<proteinExistence type="inferred from homology"/>
<dbReference type="AlphaFoldDB" id="A0A9P5P3R4"/>
<comment type="function">
    <text evidence="7">Component of the cytochrome c oxidase, the last enzyme in the mitochondrial electron transport chain which drives oxidative phosphorylation. The respiratory chain contains 3 multisubunit complexes succinate dehydrogenase (complex II, CII), ubiquinol-cytochrome c oxidoreductase (cytochrome b-c1 complex, complex III, CIII) and cytochrome c oxidase (complex IV, CIV), that cooperate to transfer electrons derived from NADH and succinate to molecular oxygen, creating an electrochemical gradient over the inner membrane that drives transmembrane transport and the ATP synthase. Cytochrome c oxidase is the component of the respiratory chain that catalyzes the reduction of oxygen to water. Electrons originating from reduced cytochrome c in the intermembrane space (IMS) are transferred via the dinuclear copper A center (CU(A)) of subunit 2 and heme A of subunit 1 to the active site in subunit 1, a binuclear center (BNC) formed by heme A3 and copper B (CU(B)). The BNC reduces molecular oxygen to 2 water molecules using 4 electrons from cytochrome c in the IMS and 4 protons from the mitochondrial matrix.</text>
</comment>
<comment type="subunit">
    <text evidence="7">Component of the cytochrome c oxidase (complex IV, CIV), a multisubunit enzyme composed of a catalytic core of 3 subunits and several supernumerary subunits. The complex exists as a monomer or a dimer and forms supercomplexes (SCs) in the inner mitochondrial membrane with ubiquinol-cytochrome c oxidoreductase (cytochrome b-c1 complex, complex III, CIII).</text>
</comment>
<gene>
    <name evidence="8" type="ORF">CPB84DRAFT_1840614</name>
</gene>
<dbReference type="InterPro" id="IPR036636">
    <property type="entry name" value="COX7C/Cox8_sf"/>
</dbReference>
<dbReference type="OrthoDB" id="9974841at2759"/>
<evidence type="ECO:0000256" key="6">
    <source>
        <dbReference type="ARBA" id="ARBA00023136"/>
    </source>
</evidence>
<keyword evidence="6 7" id="KW-0472">Membrane</keyword>
<keyword evidence="4 7" id="KW-0999">Mitochondrion inner membrane</keyword>
<keyword evidence="7" id="KW-1133">Transmembrane helix</keyword>
<protein>
    <recommendedName>
        <fullName evidence="7">Cytochrome c oxidase subunit 8, mitochondrial</fullName>
    </recommendedName>
    <alternativeName>
        <fullName evidence="7">Cytochrome c oxidase polypeptide VIII</fullName>
    </alternativeName>
</protein>
<evidence type="ECO:0000256" key="4">
    <source>
        <dbReference type="ARBA" id="ARBA00022792"/>
    </source>
</evidence>
<name>A0A9P5P3R4_GYMJU</name>
<evidence type="ECO:0000256" key="2">
    <source>
        <dbReference type="ARBA" id="ARBA00004673"/>
    </source>
</evidence>
<dbReference type="EMBL" id="JADNYJ010000001">
    <property type="protein sequence ID" value="KAF8913819.1"/>
    <property type="molecule type" value="Genomic_DNA"/>
</dbReference>
<keyword evidence="9" id="KW-1185">Reference proteome</keyword>
<dbReference type="Gene3D" id="4.10.49.10">
    <property type="entry name" value="Cytochrome c oxidase subunit VIIc"/>
    <property type="match status" value="1"/>
</dbReference>